<gene>
    <name evidence="2" type="ORF">B5766_02915</name>
</gene>
<accession>A0A2A6FUJ2</accession>
<dbReference type="EMBL" id="NAEP01000023">
    <property type="protein sequence ID" value="PDQ36103.1"/>
    <property type="molecule type" value="Genomic_DNA"/>
</dbReference>
<dbReference type="Proteomes" id="UP000219994">
    <property type="component" value="Unassembled WGS sequence"/>
</dbReference>
<evidence type="ECO:0000313" key="2">
    <source>
        <dbReference type="EMBL" id="PDQ36103.1"/>
    </source>
</evidence>
<dbReference type="AlphaFoldDB" id="A0A2A6FUJ2"/>
<dbReference type="InterPro" id="IPR025246">
    <property type="entry name" value="IS30-like_HTH"/>
</dbReference>
<dbReference type="Pfam" id="PF13936">
    <property type="entry name" value="HTH_38"/>
    <property type="match status" value="1"/>
</dbReference>
<comment type="caution">
    <text evidence="2">The sequence shown here is derived from an EMBL/GenBank/DDBJ whole genome shotgun (WGS) entry which is preliminary data.</text>
</comment>
<evidence type="ECO:0000259" key="1">
    <source>
        <dbReference type="Pfam" id="PF13936"/>
    </source>
</evidence>
<feature type="domain" description="Transposase IS30-like HTH" evidence="1">
    <location>
        <begin position="49"/>
        <end position="84"/>
    </location>
</feature>
<proteinExistence type="predicted"/>
<reference evidence="3" key="1">
    <citation type="submission" date="2017-03" db="EMBL/GenBank/DDBJ databases">
        <authorList>
            <person name="Lund M.B."/>
        </authorList>
    </citation>
    <scope>NUCLEOTIDE SEQUENCE [LARGE SCALE GENOMIC DNA]</scope>
</reference>
<organism evidence="2 3">
    <name type="scientific">Candidatus Lumbricidiphila eiseniae</name>
    <dbReference type="NCBI Taxonomy" id="1969409"/>
    <lineage>
        <taxon>Bacteria</taxon>
        <taxon>Bacillati</taxon>
        <taxon>Actinomycetota</taxon>
        <taxon>Actinomycetes</taxon>
        <taxon>Micrococcales</taxon>
        <taxon>Microbacteriaceae</taxon>
        <taxon>Candidatus Lumbricidiphila</taxon>
    </lineage>
</organism>
<evidence type="ECO:0000313" key="3">
    <source>
        <dbReference type="Proteomes" id="UP000219994"/>
    </source>
</evidence>
<name>A0A2A6FUJ2_9MICO</name>
<protein>
    <recommendedName>
        <fullName evidence="1">Transposase IS30-like HTH domain-containing protein</fullName>
    </recommendedName>
</protein>
<sequence length="156" mass="17307">MSQILRIQQLAKRVPVFKVEAQHLVIFMFTESRVALLWVYMAIMCREVEQIQIEKSVDAGWSVRQIAVVLGQSVSMVSREIRRNKWVAWNENESYRPFRDVWLHTWSGDHGSVPGGTGRAPAPEASIQLAPATCVCSGSDGGLDDRQTPGGVDAPG</sequence>